<evidence type="ECO:0000313" key="3">
    <source>
        <dbReference type="Proteomes" id="UP000179001"/>
    </source>
</evidence>
<accession>A0A1F5T3X5</accession>
<comment type="caution">
    <text evidence="2">The sequence shown here is derived from an EMBL/GenBank/DDBJ whole genome shotgun (WGS) entry which is preliminary data.</text>
</comment>
<evidence type="ECO:0000256" key="1">
    <source>
        <dbReference type="SAM" id="Phobius"/>
    </source>
</evidence>
<sequence length="81" mass="9676">MTIQLSLFLYIYLAFIAVFLFYTFFNLYHIIRFGFVSFWAYFLTFAYIGLSIIALFISYIYIAEIDWSATLTVFQIIGKLY</sequence>
<keyword evidence="1" id="KW-0812">Transmembrane</keyword>
<dbReference type="Proteomes" id="UP000179001">
    <property type="component" value="Unassembled WGS sequence"/>
</dbReference>
<dbReference type="EMBL" id="MFGJ01000001">
    <property type="protein sequence ID" value="OGF33433.1"/>
    <property type="molecule type" value="Genomic_DNA"/>
</dbReference>
<name>A0A1F5T3X5_9BACT</name>
<evidence type="ECO:0000313" key="2">
    <source>
        <dbReference type="EMBL" id="OGF33433.1"/>
    </source>
</evidence>
<feature type="transmembrane region" description="Helical" evidence="1">
    <location>
        <begin position="7"/>
        <end position="31"/>
    </location>
</feature>
<reference evidence="2 3" key="1">
    <citation type="journal article" date="2016" name="Nat. Commun.">
        <title>Thousands of microbial genomes shed light on interconnected biogeochemical processes in an aquifer system.</title>
        <authorList>
            <person name="Anantharaman K."/>
            <person name="Brown C.T."/>
            <person name="Hug L.A."/>
            <person name="Sharon I."/>
            <person name="Castelle C.J."/>
            <person name="Probst A.J."/>
            <person name="Thomas B.C."/>
            <person name="Singh A."/>
            <person name="Wilkins M.J."/>
            <person name="Karaoz U."/>
            <person name="Brodie E.L."/>
            <person name="Williams K.H."/>
            <person name="Hubbard S.S."/>
            <person name="Banfield J.F."/>
        </authorList>
    </citation>
    <scope>NUCLEOTIDE SEQUENCE [LARGE SCALE GENOMIC DNA]</scope>
</reference>
<organism evidence="2 3">
    <name type="scientific">Candidatus Falkowbacteria bacterium RIFOXYC2_FULL_36_12</name>
    <dbReference type="NCBI Taxonomy" id="1798002"/>
    <lineage>
        <taxon>Bacteria</taxon>
        <taxon>Candidatus Falkowiibacteriota</taxon>
    </lineage>
</organism>
<dbReference type="AlphaFoldDB" id="A0A1F5T3X5"/>
<proteinExistence type="predicted"/>
<protein>
    <submittedName>
        <fullName evidence="2">Uncharacterized protein</fullName>
    </submittedName>
</protein>
<keyword evidence="1" id="KW-0472">Membrane</keyword>
<keyword evidence="1" id="KW-1133">Transmembrane helix</keyword>
<gene>
    <name evidence="2" type="ORF">A2478_01925</name>
</gene>
<feature type="transmembrane region" description="Helical" evidence="1">
    <location>
        <begin position="37"/>
        <end position="62"/>
    </location>
</feature>
<dbReference type="STRING" id="1798002.A2478_01925"/>